<dbReference type="AlphaFoldDB" id="A0A1T4T1B8"/>
<protein>
    <submittedName>
        <fullName evidence="1">Uncharacterized protein</fullName>
    </submittedName>
</protein>
<accession>A0A1T4T1B8</accession>
<dbReference type="Proteomes" id="UP000190637">
    <property type="component" value="Unassembled WGS sequence"/>
</dbReference>
<dbReference type="EMBL" id="FUWS01000013">
    <property type="protein sequence ID" value="SKA34245.1"/>
    <property type="molecule type" value="Genomic_DNA"/>
</dbReference>
<dbReference type="OrthoDB" id="3416028at2"/>
<evidence type="ECO:0000313" key="1">
    <source>
        <dbReference type="EMBL" id="SKA34245.1"/>
    </source>
</evidence>
<keyword evidence="2" id="KW-1185">Reference proteome</keyword>
<sequence length="368" mass="39853">MPDIHVDDSDVRELARRLREARPGDWREGDLRRVAATLGWEWDEGTPPRLRTGLPAGDAWLRPVGRYESDYTDTEEFVGLHVPLARIEGGPQEKAHAFARAAGLVHQALGRPASIIGSYGNLGPFFDSPPGWGAPFRRWRDQRTGTTLEVHAGAGGPELLLFPNDPVEGWMWRQGHGAPYALSGFFATSNAGENAGLGIPGKWRAGDWAEFARTLADFLRNLPAETLALGIGLSLGVHGRIPGTHGPWVFHIACEGTLELAVYPLEGEGINLASLGLPDLGWISAAERPARLDHLERVAYHSDGFAPGEADGTRLAWMLVETAKALGIPSPGDLSLIDSAETITVLDGEGGRHRYQADYYGLTLSENP</sequence>
<evidence type="ECO:0000313" key="2">
    <source>
        <dbReference type="Proteomes" id="UP000190637"/>
    </source>
</evidence>
<gene>
    <name evidence="1" type="ORF">SAMN02745673_04267</name>
</gene>
<organism evidence="1 2">
    <name type="scientific">Marinactinospora thermotolerans DSM 45154</name>
    <dbReference type="NCBI Taxonomy" id="1122192"/>
    <lineage>
        <taxon>Bacteria</taxon>
        <taxon>Bacillati</taxon>
        <taxon>Actinomycetota</taxon>
        <taxon>Actinomycetes</taxon>
        <taxon>Streptosporangiales</taxon>
        <taxon>Nocardiopsidaceae</taxon>
        <taxon>Marinactinospora</taxon>
    </lineage>
</organism>
<name>A0A1T4T1B8_9ACTN</name>
<reference evidence="1 2" key="1">
    <citation type="submission" date="2017-02" db="EMBL/GenBank/DDBJ databases">
        <authorList>
            <person name="Peterson S.W."/>
        </authorList>
    </citation>
    <scope>NUCLEOTIDE SEQUENCE [LARGE SCALE GENOMIC DNA]</scope>
    <source>
        <strain evidence="1 2">DSM 45154</strain>
    </source>
</reference>
<proteinExistence type="predicted"/>
<dbReference type="RefSeq" id="WP_078763520.1">
    <property type="nucleotide sequence ID" value="NZ_FUWS01000013.1"/>
</dbReference>